<dbReference type="Pfam" id="PF10931">
    <property type="entry name" value="DUF2735"/>
    <property type="match status" value="1"/>
</dbReference>
<keyword evidence="2" id="KW-1185">Reference proteome</keyword>
<protein>
    <submittedName>
        <fullName evidence="1">DUF2735 domain-containing protein</fullName>
    </submittedName>
</protein>
<comment type="caution">
    <text evidence="1">The sequence shown here is derived from an EMBL/GenBank/DDBJ whole genome shotgun (WGS) entry which is preliminary data.</text>
</comment>
<accession>A0A6M1S289</accession>
<name>A0A6M1S289_9HYPH</name>
<organism evidence="1 2">
    <name type="scientific">Rhizobium daejeonense</name>
    <dbReference type="NCBI Taxonomy" id="240521"/>
    <lineage>
        <taxon>Bacteria</taxon>
        <taxon>Pseudomonadati</taxon>
        <taxon>Pseudomonadota</taxon>
        <taxon>Alphaproteobacteria</taxon>
        <taxon>Hyphomicrobiales</taxon>
        <taxon>Rhizobiaceae</taxon>
        <taxon>Rhizobium/Agrobacterium group</taxon>
        <taxon>Rhizobium</taxon>
    </lineage>
</organism>
<dbReference type="EMBL" id="JAAKZH010000001">
    <property type="protein sequence ID" value="NGO62508.1"/>
    <property type="molecule type" value="Genomic_DNA"/>
</dbReference>
<dbReference type="RefSeq" id="WP_163900327.1">
    <property type="nucleotide sequence ID" value="NZ_CP048427.1"/>
</dbReference>
<gene>
    <name evidence="1" type="ORF">G6N76_02390</name>
</gene>
<proteinExistence type="predicted"/>
<reference evidence="1 2" key="1">
    <citation type="submission" date="2020-02" db="EMBL/GenBank/DDBJ databases">
        <title>Genome sequence of the type strain CCBAU10050 of Rhizobium daejeonense.</title>
        <authorList>
            <person name="Gao J."/>
            <person name="Sun J."/>
        </authorList>
    </citation>
    <scope>NUCLEOTIDE SEQUENCE [LARGE SCALE GENOMIC DNA]</scope>
    <source>
        <strain evidence="1 2">CCBAU10050</strain>
    </source>
</reference>
<evidence type="ECO:0000313" key="1">
    <source>
        <dbReference type="EMBL" id="NGO62508.1"/>
    </source>
</evidence>
<dbReference type="InterPro" id="IPR021232">
    <property type="entry name" value="DUF2735"/>
</dbReference>
<evidence type="ECO:0000313" key="2">
    <source>
        <dbReference type="Proteomes" id="UP000477849"/>
    </source>
</evidence>
<sequence>MTTNMVRESAKILQFPVRNVQKMMEIRERDGRSRPVIYESGAGSWYHEEAIREVDEARKQ</sequence>
<dbReference type="Proteomes" id="UP000477849">
    <property type="component" value="Unassembled WGS sequence"/>
</dbReference>
<dbReference type="AlphaFoldDB" id="A0A6M1S289"/>